<evidence type="ECO:0000313" key="2">
    <source>
        <dbReference type="EMBL" id="MBB3056723.1"/>
    </source>
</evidence>
<sequence length="131" mass="14933">MVFERKKKTSFPLAEKENKNKGGAPRKPVKRDLDIRVRLSATERFMMDSKAKEAGIKTSDWVRAAIKSARVVPRLKAEELSLLRMLAGLANNLNQLMKLAYRWGLHSVAGKCRELLLEIDQTLKAINKDDR</sequence>
<evidence type="ECO:0000313" key="3">
    <source>
        <dbReference type="Proteomes" id="UP000539265"/>
    </source>
</evidence>
<protein>
    <recommendedName>
        <fullName evidence="4">Bacterial mobilisation domain-containing protein</fullName>
    </recommendedName>
</protein>
<dbReference type="Pfam" id="PF21983">
    <property type="entry name" value="NikA-like"/>
    <property type="match status" value="1"/>
</dbReference>
<gene>
    <name evidence="2" type="ORF">FHS11_003149</name>
</gene>
<name>A0A839SHE5_9SPHI</name>
<evidence type="ECO:0000256" key="1">
    <source>
        <dbReference type="SAM" id="MobiDB-lite"/>
    </source>
</evidence>
<comment type="caution">
    <text evidence="2">The sequence shown here is derived from an EMBL/GenBank/DDBJ whole genome shotgun (WGS) entry which is preliminary data.</text>
</comment>
<dbReference type="EMBL" id="JACHWX010000009">
    <property type="protein sequence ID" value="MBB3056723.1"/>
    <property type="molecule type" value="Genomic_DNA"/>
</dbReference>
<dbReference type="RefSeq" id="WP_096356125.1">
    <property type="nucleotide sequence ID" value="NZ_AP017313.1"/>
</dbReference>
<evidence type="ECO:0008006" key="4">
    <source>
        <dbReference type="Google" id="ProtNLM"/>
    </source>
</evidence>
<feature type="region of interest" description="Disordered" evidence="1">
    <location>
        <begin position="1"/>
        <end position="28"/>
    </location>
</feature>
<keyword evidence="3" id="KW-1185">Reference proteome</keyword>
<reference evidence="2" key="1">
    <citation type="submission" date="2020-08" db="EMBL/GenBank/DDBJ databases">
        <title>Genomic Encyclopedia of Type Strains, Phase III (KMG-III): the genomes of soil and plant-associated and newly described type strains.</title>
        <authorList>
            <person name="Whitman W."/>
        </authorList>
    </citation>
    <scope>NUCLEOTIDE SEQUENCE [LARGE SCALE GENOMIC DNA]</scope>
    <source>
        <strain evidence="2">CECT 8628</strain>
    </source>
</reference>
<dbReference type="Proteomes" id="UP000539265">
    <property type="component" value="Unassembled WGS sequence"/>
</dbReference>
<accession>A0A839SHE5</accession>
<dbReference type="InterPro" id="IPR053842">
    <property type="entry name" value="NikA-like"/>
</dbReference>
<dbReference type="AlphaFoldDB" id="A0A839SHE5"/>
<proteinExistence type="predicted"/>
<dbReference type="OrthoDB" id="3268254at2"/>
<organism evidence="2 3">
    <name type="scientific">Mucilaginibacter gotjawali</name>
    <dbReference type="NCBI Taxonomy" id="1550579"/>
    <lineage>
        <taxon>Bacteria</taxon>
        <taxon>Pseudomonadati</taxon>
        <taxon>Bacteroidota</taxon>
        <taxon>Sphingobacteriia</taxon>
        <taxon>Sphingobacteriales</taxon>
        <taxon>Sphingobacteriaceae</taxon>
        <taxon>Mucilaginibacter</taxon>
    </lineage>
</organism>